<dbReference type="SMART" id="SM00903">
    <property type="entry name" value="Flavin_Reduct"/>
    <property type="match status" value="1"/>
</dbReference>
<feature type="region of interest" description="Disordered" evidence="2">
    <location>
        <begin position="1"/>
        <end position="24"/>
    </location>
</feature>
<accession>A0A919QCD1</accession>
<protein>
    <recommendedName>
        <fullName evidence="3">Flavin reductase like domain-containing protein</fullName>
    </recommendedName>
</protein>
<keyword evidence="5" id="KW-1185">Reference proteome</keyword>
<feature type="domain" description="Flavin reductase like" evidence="3">
    <location>
        <begin position="40"/>
        <end position="184"/>
    </location>
</feature>
<dbReference type="RefSeq" id="WP_204041529.1">
    <property type="nucleotide sequence ID" value="NZ_BOOA01000022.1"/>
</dbReference>
<evidence type="ECO:0000313" key="5">
    <source>
        <dbReference type="Proteomes" id="UP000640052"/>
    </source>
</evidence>
<dbReference type="InterPro" id="IPR012349">
    <property type="entry name" value="Split_barrel_FMN-bd"/>
</dbReference>
<dbReference type="Proteomes" id="UP000640052">
    <property type="component" value="Unassembled WGS sequence"/>
</dbReference>
<dbReference type="Gene3D" id="2.30.110.10">
    <property type="entry name" value="Electron Transport, Fmn-binding Protein, Chain A"/>
    <property type="match status" value="1"/>
</dbReference>
<dbReference type="InterPro" id="IPR002563">
    <property type="entry name" value="Flavin_Rdtase-like_dom"/>
</dbReference>
<organism evidence="4 5">
    <name type="scientific">Acrocarpospora phusangensis</name>
    <dbReference type="NCBI Taxonomy" id="1070424"/>
    <lineage>
        <taxon>Bacteria</taxon>
        <taxon>Bacillati</taxon>
        <taxon>Actinomycetota</taxon>
        <taxon>Actinomycetes</taxon>
        <taxon>Streptosporangiales</taxon>
        <taxon>Streptosporangiaceae</taxon>
        <taxon>Acrocarpospora</taxon>
    </lineage>
</organism>
<dbReference type="EMBL" id="BOOA01000022">
    <property type="protein sequence ID" value="GIH24780.1"/>
    <property type="molecule type" value="Genomic_DNA"/>
</dbReference>
<dbReference type="PANTHER" id="PTHR30466:SF1">
    <property type="entry name" value="FMN REDUCTASE (NADH) RUTF"/>
    <property type="match status" value="1"/>
</dbReference>
<reference evidence="4" key="1">
    <citation type="submission" date="2021-01" db="EMBL/GenBank/DDBJ databases">
        <title>Whole genome shotgun sequence of Acrocarpospora phusangensis NBRC 108782.</title>
        <authorList>
            <person name="Komaki H."/>
            <person name="Tamura T."/>
        </authorList>
    </citation>
    <scope>NUCLEOTIDE SEQUENCE</scope>
    <source>
        <strain evidence="4">NBRC 108782</strain>
    </source>
</reference>
<evidence type="ECO:0000259" key="3">
    <source>
        <dbReference type="SMART" id="SM00903"/>
    </source>
</evidence>
<dbReference type="GO" id="GO:0042602">
    <property type="term" value="F:riboflavin reductase (NADPH) activity"/>
    <property type="evidence" value="ECO:0007669"/>
    <property type="project" value="TreeGrafter"/>
</dbReference>
<evidence type="ECO:0000256" key="1">
    <source>
        <dbReference type="ARBA" id="ARBA00023002"/>
    </source>
</evidence>
<name>A0A919QCD1_9ACTN</name>
<dbReference type="InterPro" id="IPR050268">
    <property type="entry name" value="NADH-dep_flavin_reductase"/>
</dbReference>
<comment type="caution">
    <text evidence="4">The sequence shown here is derived from an EMBL/GenBank/DDBJ whole genome shotgun (WGS) entry which is preliminary data.</text>
</comment>
<sequence>MTATADEQPPPVPPRLRLVPPRDDREPVGAVGAVEFRRALGAHAAGVVVVTALPDGEPVGLTATSFTSVSLEPPLVSFYVDQSSTTWPALSRADHFAVNVLAGDQHEVASRFARKGVDRFAAPTRWTHGPADVPLLADVSGHLICRAHKTAEIGDHILVVGLVIATTARPDTHPLLYHQGKFGNFHPR</sequence>
<dbReference type="PANTHER" id="PTHR30466">
    <property type="entry name" value="FLAVIN REDUCTASE"/>
    <property type="match status" value="1"/>
</dbReference>
<evidence type="ECO:0000313" key="4">
    <source>
        <dbReference type="EMBL" id="GIH24780.1"/>
    </source>
</evidence>
<dbReference type="SUPFAM" id="SSF50475">
    <property type="entry name" value="FMN-binding split barrel"/>
    <property type="match status" value="1"/>
</dbReference>
<dbReference type="GO" id="GO:0006208">
    <property type="term" value="P:pyrimidine nucleobase catabolic process"/>
    <property type="evidence" value="ECO:0007669"/>
    <property type="project" value="TreeGrafter"/>
</dbReference>
<gene>
    <name evidence="4" type="ORF">Aph01nite_30900</name>
</gene>
<keyword evidence="1" id="KW-0560">Oxidoreductase</keyword>
<evidence type="ECO:0000256" key="2">
    <source>
        <dbReference type="SAM" id="MobiDB-lite"/>
    </source>
</evidence>
<dbReference type="GO" id="GO:0010181">
    <property type="term" value="F:FMN binding"/>
    <property type="evidence" value="ECO:0007669"/>
    <property type="project" value="InterPro"/>
</dbReference>
<dbReference type="Pfam" id="PF01613">
    <property type="entry name" value="Flavin_Reduct"/>
    <property type="match status" value="1"/>
</dbReference>
<proteinExistence type="predicted"/>
<dbReference type="AlphaFoldDB" id="A0A919QCD1"/>